<keyword evidence="3 8" id="KW-0863">Zinc-finger</keyword>
<keyword evidence="2" id="KW-0479">Metal-binding</keyword>
<dbReference type="EMBL" id="DS566036">
    <property type="status" value="NOT_ANNOTATED_CDS"/>
    <property type="molecule type" value="Genomic_DNA"/>
</dbReference>
<keyword evidence="12" id="KW-1185">Reference proteome</keyword>
<dbReference type="eggNOG" id="KOG1721">
    <property type="taxonomic scope" value="Eukaryota"/>
</dbReference>
<protein>
    <recommendedName>
        <fullName evidence="10">C2H2-type domain-containing protein</fullName>
    </recommendedName>
</protein>
<reference evidence="12" key="1">
    <citation type="journal article" date="2006" name="Science">
        <title>Phytophthora genome sequences uncover evolutionary origins and mechanisms of pathogenesis.</title>
        <authorList>
            <person name="Tyler B.M."/>
            <person name="Tripathy S."/>
            <person name="Zhang X."/>
            <person name="Dehal P."/>
            <person name="Jiang R.H."/>
            <person name="Aerts A."/>
            <person name="Arredondo F.D."/>
            <person name="Baxter L."/>
            <person name="Bensasson D."/>
            <person name="Beynon J.L."/>
            <person name="Chapman J."/>
            <person name="Damasceno C.M."/>
            <person name="Dorrance A.E."/>
            <person name="Dou D."/>
            <person name="Dickerman A.W."/>
            <person name="Dubchak I.L."/>
            <person name="Garbelotto M."/>
            <person name="Gijzen M."/>
            <person name="Gordon S.G."/>
            <person name="Govers F."/>
            <person name="Grunwald N.J."/>
            <person name="Huang W."/>
            <person name="Ivors K.L."/>
            <person name="Jones R.W."/>
            <person name="Kamoun S."/>
            <person name="Krampis K."/>
            <person name="Lamour K.H."/>
            <person name="Lee M.K."/>
            <person name="McDonald W.H."/>
            <person name="Medina M."/>
            <person name="Meijer H.J."/>
            <person name="Nordberg E.K."/>
            <person name="Maclean D.J."/>
            <person name="Ospina-Giraldo M.D."/>
            <person name="Morris P.F."/>
            <person name="Phuntumart V."/>
            <person name="Putnam N.H."/>
            <person name="Rash S."/>
            <person name="Rose J.K."/>
            <person name="Sakihama Y."/>
            <person name="Salamov A.A."/>
            <person name="Savidor A."/>
            <person name="Scheuring C.F."/>
            <person name="Smith B.M."/>
            <person name="Sobral B.W."/>
            <person name="Terry A."/>
            <person name="Torto-Alalibo T.A."/>
            <person name="Win J."/>
            <person name="Xu Z."/>
            <person name="Zhang H."/>
            <person name="Grigoriev I.V."/>
            <person name="Rokhsar D.S."/>
            <person name="Boore J.L."/>
        </authorList>
    </citation>
    <scope>NUCLEOTIDE SEQUENCE [LARGE SCALE GENOMIC DNA]</scope>
    <source>
        <strain evidence="12">Pr102</strain>
    </source>
</reference>
<evidence type="ECO:0000256" key="9">
    <source>
        <dbReference type="SAM" id="MobiDB-lite"/>
    </source>
</evidence>
<feature type="domain" description="C2H2-type" evidence="10">
    <location>
        <begin position="62"/>
        <end position="92"/>
    </location>
</feature>
<dbReference type="STRING" id="164328.H3GR88"/>
<dbReference type="EnsemblProtists" id="Phyra79375">
    <property type="protein sequence ID" value="Phyra79375"/>
    <property type="gene ID" value="Phyra79375"/>
</dbReference>
<feature type="domain" description="C2H2-type" evidence="10">
    <location>
        <begin position="93"/>
        <end position="118"/>
    </location>
</feature>
<comment type="subcellular location">
    <subcellularLocation>
        <location evidence="1">Nucleus</location>
    </subcellularLocation>
</comment>
<evidence type="ECO:0000256" key="4">
    <source>
        <dbReference type="ARBA" id="ARBA00022833"/>
    </source>
</evidence>
<dbReference type="InParanoid" id="H3GR88"/>
<dbReference type="Pfam" id="PF00096">
    <property type="entry name" value="zf-C2H2"/>
    <property type="match status" value="4"/>
</dbReference>
<reference evidence="11" key="2">
    <citation type="submission" date="2015-06" db="UniProtKB">
        <authorList>
            <consortium name="EnsemblProtists"/>
        </authorList>
    </citation>
    <scope>IDENTIFICATION</scope>
    <source>
        <strain evidence="11">Pr102</strain>
    </source>
</reference>
<feature type="domain" description="C2H2-type" evidence="10">
    <location>
        <begin position="35"/>
        <end position="62"/>
    </location>
</feature>
<evidence type="ECO:0000256" key="5">
    <source>
        <dbReference type="ARBA" id="ARBA00023015"/>
    </source>
</evidence>
<evidence type="ECO:0000313" key="11">
    <source>
        <dbReference type="EnsemblProtists" id="Phyra79375"/>
    </source>
</evidence>
<dbReference type="PANTHER" id="PTHR46179">
    <property type="entry name" value="ZINC FINGER PROTEIN"/>
    <property type="match status" value="1"/>
</dbReference>
<sequence>MREIAAFVPNTVTLFDVRYLNNEREEKPTKKEKHFACFVCGRRFARRYTRQMHLRMHTDEDFACPIEGCGRVFRTRLGFKNHKRTGHEEVERLECPEPGCGKTFAEKRQRTRHYKSQHQQLGTTHTCPVSDCGKKYIKFYSLRMHMGVVHRLLLEDPTPATQPTTASSSAVSSSATQPTVDEGEEVIYCF</sequence>
<evidence type="ECO:0000256" key="2">
    <source>
        <dbReference type="ARBA" id="ARBA00022723"/>
    </source>
</evidence>
<name>H3GR88_PHYRM</name>
<dbReference type="SUPFAM" id="SSF57667">
    <property type="entry name" value="beta-beta-alpha zinc fingers"/>
    <property type="match status" value="1"/>
</dbReference>
<evidence type="ECO:0000256" key="8">
    <source>
        <dbReference type="PROSITE-ProRule" id="PRU00042"/>
    </source>
</evidence>
<keyword evidence="7" id="KW-0539">Nucleus</keyword>
<dbReference type="VEuPathDB" id="FungiDB:KRP23_4035"/>
<evidence type="ECO:0000256" key="3">
    <source>
        <dbReference type="ARBA" id="ARBA00022771"/>
    </source>
</evidence>
<keyword evidence="5" id="KW-0805">Transcription regulation</keyword>
<evidence type="ECO:0000256" key="6">
    <source>
        <dbReference type="ARBA" id="ARBA00023163"/>
    </source>
</evidence>
<dbReference type="PROSITE" id="PS50157">
    <property type="entry name" value="ZINC_FINGER_C2H2_2"/>
    <property type="match status" value="4"/>
</dbReference>
<dbReference type="PROSITE" id="PS00028">
    <property type="entry name" value="ZINC_FINGER_C2H2_1"/>
    <property type="match status" value="4"/>
</dbReference>
<dbReference type="SMART" id="SM00355">
    <property type="entry name" value="ZnF_C2H2"/>
    <property type="match status" value="4"/>
</dbReference>
<evidence type="ECO:0000259" key="10">
    <source>
        <dbReference type="PROSITE" id="PS50157"/>
    </source>
</evidence>
<dbReference type="GO" id="GO:0005634">
    <property type="term" value="C:nucleus"/>
    <property type="evidence" value="ECO:0007669"/>
    <property type="project" value="UniProtKB-SubCell"/>
</dbReference>
<feature type="domain" description="C2H2-type" evidence="10">
    <location>
        <begin position="125"/>
        <end position="150"/>
    </location>
</feature>
<keyword evidence="4" id="KW-0862">Zinc</keyword>
<dbReference type="InterPro" id="IPR036236">
    <property type="entry name" value="Znf_C2H2_sf"/>
</dbReference>
<evidence type="ECO:0000313" key="12">
    <source>
        <dbReference type="Proteomes" id="UP000005238"/>
    </source>
</evidence>
<organism evidence="11 12">
    <name type="scientific">Phytophthora ramorum</name>
    <name type="common">Sudden oak death agent</name>
    <dbReference type="NCBI Taxonomy" id="164328"/>
    <lineage>
        <taxon>Eukaryota</taxon>
        <taxon>Sar</taxon>
        <taxon>Stramenopiles</taxon>
        <taxon>Oomycota</taxon>
        <taxon>Peronosporomycetes</taxon>
        <taxon>Peronosporales</taxon>
        <taxon>Peronosporaceae</taxon>
        <taxon>Phytophthora</taxon>
    </lineage>
</organism>
<dbReference type="VEuPathDB" id="FungiDB:KRP22_2709"/>
<dbReference type="InterPro" id="IPR013087">
    <property type="entry name" value="Znf_C2H2_type"/>
</dbReference>
<evidence type="ECO:0000256" key="7">
    <source>
        <dbReference type="ARBA" id="ARBA00023242"/>
    </source>
</evidence>
<feature type="region of interest" description="Disordered" evidence="9">
    <location>
        <begin position="159"/>
        <end position="179"/>
    </location>
</feature>
<keyword evidence="6" id="KW-0804">Transcription</keyword>
<dbReference type="Proteomes" id="UP000005238">
    <property type="component" value="Unassembled WGS sequence"/>
</dbReference>
<dbReference type="OMA" id="CMATTEP"/>
<dbReference type="InterPro" id="IPR051061">
    <property type="entry name" value="Zinc_finger_trans_reg"/>
</dbReference>
<dbReference type="Gene3D" id="3.30.160.60">
    <property type="entry name" value="Classic Zinc Finger"/>
    <property type="match status" value="3"/>
</dbReference>
<evidence type="ECO:0000256" key="1">
    <source>
        <dbReference type="ARBA" id="ARBA00004123"/>
    </source>
</evidence>
<proteinExistence type="predicted"/>
<dbReference type="AlphaFoldDB" id="H3GR88"/>
<dbReference type="GO" id="GO:0008270">
    <property type="term" value="F:zinc ion binding"/>
    <property type="evidence" value="ECO:0007669"/>
    <property type="project" value="UniProtKB-KW"/>
</dbReference>
<dbReference type="HOGENOM" id="CLU_1450339_0_0_1"/>
<dbReference type="PANTHER" id="PTHR46179:SF13">
    <property type="entry name" value="C2H2-TYPE DOMAIN-CONTAINING PROTEIN"/>
    <property type="match status" value="1"/>
</dbReference>
<accession>H3GR88</accession>